<gene>
    <name evidence="3" type="ORF">K7432_002002</name>
</gene>
<protein>
    <submittedName>
        <fullName evidence="3">Uncharacterized protein</fullName>
    </submittedName>
</protein>
<keyword evidence="2" id="KW-0732">Signal</keyword>
<sequence>MNIHFLMSIVFLSFMNVIYGMPIIELSPSLVLSPKLNPNFGSLGLFNGIQNFLGFGKGRSTPATEAANAPAAIVGDKKETLDIKNPKPEDQLTTPQAGL</sequence>
<feature type="signal peptide" evidence="2">
    <location>
        <begin position="1"/>
        <end position="20"/>
    </location>
</feature>
<organism evidence="3 4">
    <name type="scientific">Basidiobolus ranarum</name>
    <dbReference type="NCBI Taxonomy" id="34480"/>
    <lineage>
        <taxon>Eukaryota</taxon>
        <taxon>Fungi</taxon>
        <taxon>Fungi incertae sedis</taxon>
        <taxon>Zoopagomycota</taxon>
        <taxon>Entomophthoromycotina</taxon>
        <taxon>Basidiobolomycetes</taxon>
        <taxon>Basidiobolales</taxon>
        <taxon>Basidiobolaceae</taxon>
        <taxon>Basidiobolus</taxon>
    </lineage>
</organism>
<feature type="compositionally biased region" description="Basic and acidic residues" evidence="1">
    <location>
        <begin position="77"/>
        <end position="90"/>
    </location>
</feature>
<dbReference type="Proteomes" id="UP001479436">
    <property type="component" value="Unassembled WGS sequence"/>
</dbReference>
<accession>A0ABR2X2G8</accession>
<feature type="region of interest" description="Disordered" evidence="1">
    <location>
        <begin position="77"/>
        <end position="99"/>
    </location>
</feature>
<evidence type="ECO:0000313" key="4">
    <source>
        <dbReference type="Proteomes" id="UP001479436"/>
    </source>
</evidence>
<reference evidence="3 4" key="1">
    <citation type="submission" date="2023-04" db="EMBL/GenBank/DDBJ databases">
        <title>Genome of Basidiobolus ranarum AG-B5.</title>
        <authorList>
            <person name="Stajich J.E."/>
            <person name="Carter-House D."/>
            <person name="Gryganskyi A."/>
        </authorList>
    </citation>
    <scope>NUCLEOTIDE SEQUENCE [LARGE SCALE GENOMIC DNA]</scope>
    <source>
        <strain evidence="3 4">AG-B5</strain>
    </source>
</reference>
<dbReference type="EMBL" id="JASJQH010000050">
    <property type="protein sequence ID" value="KAK9767857.1"/>
    <property type="molecule type" value="Genomic_DNA"/>
</dbReference>
<feature type="chain" id="PRO_5047484907" evidence="2">
    <location>
        <begin position="21"/>
        <end position="99"/>
    </location>
</feature>
<comment type="caution">
    <text evidence="3">The sequence shown here is derived from an EMBL/GenBank/DDBJ whole genome shotgun (WGS) entry which is preliminary data.</text>
</comment>
<name>A0ABR2X2G8_9FUNG</name>
<evidence type="ECO:0000313" key="3">
    <source>
        <dbReference type="EMBL" id="KAK9767857.1"/>
    </source>
</evidence>
<keyword evidence="4" id="KW-1185">Reference proteome</keyword>
<proteinExistence type="predicted"/>
<evidence type="ECO:0000256" key="1">
    <source>
        <dbReference type="SAM" id="MobiDB-lite"/>
    </source>
</evidence>
<evidence type="ECO:0000256" key="2">
    <source>
        <dbReference type="SAM" id="SignalP"/>
    </source>
</evidence>